<dbReference type="GO" id="GO:0004497">
    <property type="term" value="F:monooxygenase activity"/>
    <property type="evidence" value="ECO:0007669"/>
    <property type="project" value="UniProtKB-KW"/>
</dbReference>
<organism evidence="8 9">
    <name type="scientific">Agromyces larvae</name>
    <dbReference type="NCBI Taxonomy" id="2929802"/>
    <lineage>
        <taxon>Bacteria</taxon>
        <taxon>Bacillati</taxon>
        <taxon>Actinomycetota</taxon>
        <taxon>Actinomycetes</taxon>
        <taxon>Micrococcales</taxon>
        <taxon>Microbacteriaceae</taxon>
        <taxon>Agromyces</taxon>
    </lineage>
</organism>
<name>A0ABY4BZ33_9MICO</name>
<dbReference type="RefSeq" id="WP_243554090.1">
    <property type="nucleotide sequence ID" value="NZ_CP094528.1"/>
</dbReference>
<reference evidence="8 9" key="1">
    <citation type="submission" date="2022-03" db="EMBL/GenBank/DDBJ databases">
        <title>Mucilaginibacter sp. isolated from the gut of Protaetia brevitarsis seulensis larvae.</title>
        <authorList>
            <person name="Won M."/>
            <person name="Kim S.-J."/>
            <person name="Kwon S.-W."/>
        </authorList>
    </citation>
    <scope>NUCLEOTIDE SEQUENCE [LARGE SCALE GENOMIC DNA]</scope>
    <source>
        <strain evidence="8 9">CFWR-12</strain>
    </source>
</reference>
<feature type="domain" description="Luciferase-like" evidence="7">
    <location>
        <begin position="27"/>
        <end position="387"/>
    </location>
</feature>
<keyword evidence="9" id="KW-1185">Reference proteome</keyword>
<feature type="region of interest" description="Disordered" evidence="6">
    <location>
        <begin position="467"/>
        <end position="511"/>
    </location>
</feature>
<accession>A0ABY4BZ33</accession>
<comment type="similarity">
    <text evidence="5">Belongs to the NtaA/SnaA/DszA monooxygenase family.</text>
</comment>
<dbReference type="PIRSF" id="PIRSF000337">
    <property type="entry name" value="NTA_MOA"/>
    <property type="match status" value="1"/>
</dbReference>
<dbReference type="Proteomes" id="UP000832097">
    <property type="component" value="Chromosome"/>
</dbReference>
<evidence type="ECO:0000256" key="1">
    <source>
        <dbReference type="ARBA" id="ARBA00022630"/>
    </source>
</evidence>
<keyword evidence="3 8" id="KW-0560">Oxidoreductase</keyword>
<keyword evidence="2" id="KW-0288">FMN</keyword>
<evidence type="ECO:0000259" key="7">
    <source>
        <dbReference type="Pfam" id="PF00296"/>
    </source>
</evidence>
<evidence type="ECO:0000256" key="5">
    <source>
        <dbReference type="ARBA" id="ARBA00033748"/>
    </source>
</evidence>
<protein>
    <submittedName>
        <fullName evidence="8">NtaA/DmoA family FMN-dependent monooxygenase</fullName>
        <ecNumber evidence="8">1.14.-.-</ecNumber>
    </submittedName>
</protein>
<keyword evidence="1" id="KW-0285">Flavoprotein</keyword>
<evidence type="ECO:0000256" key="6">
    <source>
        <dbReference type="SAM" id="MobiDB-lite"/>
    </source>
</evidence>
<dbReference type="NCBIfam" id="TIGR03860">
    <property type="entry name" value="FMN_nitrolo"/>
    <property type="match status" value="1"/>
</dbReference>
<dbReference type="Pfam" id="PF00296">
    <property type="entry name" value="Bac_luciferase"/>
    <property type="match status" value="1"/>
</dbReference>
<dbReference type="InterPro" id="IPR016215">
    <property type="entry name" value="NTA_MOA"/>
</dbReference>
<dbReference type="PANTHER" id="PTHR30011">
    <property type="entry name" value="ALKANESULFONATE MONOOXYGENASE-RELATED"/>
    <property type="match status" value="1"/>
</dbReference>
<proteinExistence type="inferred from homology"/>
<evidence type="ECO:0000313" key="8">
    <source>
        <dbReference type="EMBL" id="UOE43126.1"/>
    </source>
</evidence>
<evidence type="ECO:0000256" key="3">
    <source>
        <dbReference type="ARBA" id="ARBA00023002"/>
    </source>
</evidence>
<gene>
    <name evidence="8" type="ORF">MTO99_13135</name>
</gene>
<dbReference type="InterPro" id="IPR036661">
    <property type="entry name" value="Luciferase-like_sf"/>
</dbReference>
<dbReference type="EC" id="1.14.-.-" evidence="8"/>
<evidence type="ECO:0000256" key="4">
    <source>
        <dbReference type="ARBA" id="ARBA00023033"/>
    </source>
</evidence>
<dbReference type="EMBL" id="CP094528">
    <property type="protein sequence ID" value="UOE43126.1"/>
    <property type="molecule type" value="Genomic_DNA"/>
</dbReference>
<evidence type="ECO:0000256" key="2">
    <source>
        <dbReference type="ARBA" id="ARBA00022643"/>
    </source>
</evidence>
<evidence type="ECO:0000313" key="9">
    <source>
        <dbReference type="Proteomes" id="UP000832097"/>
    </source>
</evidence>
<dbReference type="PANTHER" id="PTHR30011:SF16">
    <property type="entry name" value="C2H2 FINGER DOMAIN TRANSCRIPTION FACTOR (EUROFUNG)-RELATED"/>
    <property type="match status" value="1"/>
</dbReference>
<dbReference type="Gene3D" id="3.20.20.30">
    <property type="entry name" value="Luciferase-like domain"/>
    <property type="match status" value="1"/>
</dbReference>
<dbReference type="InterPro" id="IPR051260">
    <property type="entry name" value="Diverse_substr_monoxygenases"/>
</dbReference>
<dbReference type="InterPro" id="IPR011251">
    <property type="entry name" value="Luciferase-like_dom"/>
</dbReference>
<dbReference type="SUPFAM" id="SSF51679">
    <property type="entry name" value="Bacterial luciferase-like"/>
    <property type="match status" value="1"/>
</dbReference>
<keyword evidence="4 8" id="KW-0503">Monooxygenase</keyword>
<sequence length="511" mass="55704">MTTPLHFNAFVMNTNSHIHHGQWRRPDAGQVDFENVELWIDLAKKLEAAKFDALFFADVTGVYGDADADFDVYIREGLQIPSNDPIPLVAALAVHTSRIGLALTSNVAQSHPYQFARQVSTLDHISKGRVAWNIVTGLQDNGARNFGYPRLTDHTERYAWAEEYVDVAYKLWEGSWDDGALLKDRERGVYSDASKIHKINHESARYSVQGPHLPSPSPQRTPVLYQAGSSTSGRAFAAKHAEATFIIAPTPALAKQLIDDTRRQAVEAGRLASDIKFFQGLSFVIGDTEEEAQAKAAEYEQYVSIDGYLAHSALVDKTGRVYDPDTPLKDVDTNTAKGFGEWVSKAITDREPLVRDVALLISRSTRVVGTPEQIADALEEWQAAGVDGINVINWVIPGSFEEFAEKVLPVLRERGLAQREYGPEPTLRGSLFGAPRLNERHPAAKYRGAFRPGGWAAVEAARAGASELAQSDTAGDVDAATGLPLEADGQSAASPRPGTSGDVELSAEAAR</sequence>